<name>A0ABS2EPX5_9LACO</name>
<reference evidence="1 2" key="1">
    <citation type="journal article" date="2021" name="Sci. Rep.">
        <title>The distribution of antibiotic resistance genes in chicken gut microbiota commensals.</title>
        <authorList>
            <person name="Juricova H."/>
            <person name="Matiasovicova J."/>
            <person name="Kubasova T."/>
            <person name="Cejkova D."/>
            <person name="Rychlik I."/>
        </authorList>
    </citation>
    <scope>NUCLEOTIDE SEQUENCE [LARGE SCALE GENOMIC DNA]</scope>
    <source>
        <strain evidence="1 2">An810</strain>
    </source>
</reference>
<dbReference type="EMBL" id="JACJJQ010000035">
    <property type="protein sequence ID" value="MBM6754559.1"/>
    <property type="molecule type" value="Genomic_DNA"/>
</dbReference>
<gene>
    <name evidence="1" type="ORF">H5993_07290</name>
</gene>
<evidence type="ECO:0000313" key="2">
    <source>
        <dbReference type="Proteomes" id="UP000776629"/>
    </source>
</evidence>
<proteinExistence type="predicted"/>
<dbReference type="RefSeq" id="WP_204776834.1">
    <property type="nucleotide sequence ID" value="NZ_JACJJQ010000035.1"/>
</dbReference>
<organism evidence="1 2">
    <name type="scientific">Limosilactobacillus alvi</name>
    <dbReference type="NCBI Taxonomy" id="990412"/>
    <lineage>
        <taxon>Bacteria</taxon>
        <taxon>Bacillati</taxon>
        <taxon>Bacillota</taxon>
        <taxon>Bacilli</taxon>
        <taxon>Lactobacillales</taxon>
        <taxon>Lactobacillaceae</taxon>
        <taxon>Limosilactobacillus</taxon>
    </lineage>
</organism>
<evidence type="ECO:0000313" key="1">
    <source>
        <dbReference type="EMBL" id="MBM6754559.1"/>
    </source>
</evidence>
<sequence>MIPWYHPASHGYPYLSANTAANRDSLLGWSVIRSYALRWFSAPPTLLARERNSYLAPRNH</sequence>
<comment type="caution">
    <text evidence="1">The sequence shown here is derived from an EMBL/GenBank/DDBJ whole genome shotgun (WGS) entry which is preliminary data.</text>
</comment>
<keyword evidence="2" id="KW-1185">Reference proteome</keyword>
<dbReference type="Proteomes" id="UP000776629">
    <property type="component" value="Unassembled WGS sequence"/>
</dbReference>
<protein>
    <submittedName>
        <fullName evidence="1">Uncharacterized protein</fullName>
    </submittedName>
</protein>
<accession>A0ABS2EPX5</accession>